<dbReference type="PANTHER" id="PTHR12705">
    <property type="entry name" value="ORIGIN RECOGNITION COMPLEX SUBUNIT 5"/>
    <property type="match status" value="1"/>
</dbReference>
<dbReference type="GO" id="GO:0003688">
    <property type="term" value="F:DNA replication origin binding"/>
    <property type="evidence" value="ECO:0007669"/>
    <property type="project" value="TreeGrafter"/>
</dbReference>
<organism evidence="2 3">
    <name type="scientific">Pristionchus fissidentatus</name>
    <dbReference type="NCBI Taxonomy" id="1538716"/>
    <lineage>
        <taxon>Eukaryota</taxon>
        <taxon>Metazoa</taxon>
        <taxon>Ecdysozoa</taxon>
        <taxon>Nematoda</taxon>
        <taxon>Chromadorea</taxon>
        <taxon>Rhabditida</taxon>
        <taxon>Rhabditina</taxon>
        <taxon>Diplogasteromorpha</taxon>
        <taxon>Diplogasteroidea</taxon>
        <taxon>Neodiplogasteridae</taxon>
        <taxon>Pristionchus</taxon>
    </lineage>
</organism>
<evidence type="ECO:0000259" key="1">
    <source>
        <dbReference type="Pfam" id="PF14630"/>
    </source>
</evidence>
<dbReference type="InterPro" id="IPR047088">
    <property type="entry name" value="ORC5_C"/>
</dbReference>
<sequence length="399" mass="45370">MVSQQRPHEDNKRLLSKMLSAPSAQVPHIHLYGTSACGILEALKLLENTLPETLMVFVNCLSVEGCTKELLSRISKAFKLKHSKCDNVCSLQHDVDAMIKESGKRLVCVLLEAHVLTAFTSSFLSALFDISRQINDDRFSFVTASHLPWMYFQREVNSCGPEPISFPFLIPPEGVIHMYKTDVIIENISRRLEIPSNFVKNCMNHLIPTTNNPTILANLISETWKNIDKTEWNNAIGLKQYLKYLDGIVYDRNIWMDSSFSLVNPAAKLVVVAAFCASHNYPASDKRYLIKTHNKEKVRVNQKTSESKGVVKMFDLERLLFVREAFALLYPHLSQDMAGIEPKLLVNSLISMNRLVMTSSKENIDWPKLKCVTPFETIRQLSQTISINDINIHLEQDNS</sequence>
<keyword evidence="3" id="KW-1185">Reference proteome</keyword>
<dbReference type="GO" id="GO:0005664">
    <property type="term" value="C:nuclear origin of replication recognition complex"/>
    <property type="evidence" value="ECO:0007669"/>
    <property type="project" value="TreeGrafter"/>
</dbReference>
<name>A0AAV5W0L2_9BILA</name>
<dbReference type="Pfam" id="PF14630">
    <property type="entry name" value="ORC5_C"/>
    <property type="match status" value="1"/>
</dbReference>
<dbReference type="EMBL" id="BTSY01000004">
    <property type="protein sequence ID" value="GMT24265.1"/>
    <property type="molecule type" value="Genomic_DNA"/>
</dbReference>
<proteinExistence type="predicted"/>
<feature type="domain" description="Origin recognition complex subunit 5 C-terminal" evidence="1">
    <location>
        <begin position="267"/>
        <end position="388"/>
    </location>
</feature>
<dbReference type="PANTHER" id="PTHR12705:SF0">
    <property type="entry name" value="ORIGIN RECOGNITION COMPLEX SUBUNIT 5"/>
    <property type="match status" value="1"/>
</dbReference>
<reference evidence="2" key="1">
    <citation type="submission" date="2023-10" db="EMBL/GenBank/DDBJ databases">
        <title>Genome assembly of Pristionchus species.</title>
        <authorList>
            <person name="Yoshida K."/>
            <person name="Sommer R.J."/>
        </authorList>
    </citation>
    <scope>NUCLEOTIDE SEQUENCE</scope>
    <source>
        <strain evidence="2">RS5133</strain>
    </source>
</reference>
<dbReference type="InterPro" id="IPR020796">
    <property type="entry name" value="ORC5"/>
</dbReference>
<evidence type="ECO:0000313" key="3">
    <source>
        <dbReference type="Proteomes" id="UP001432322"/>
    </source>
</evidence>
<dbReference type="AlphaFoldDB" id="A0AAV5W0L2"/>
<gene>
    <name evidence="2" type="ORF">PFISCL1PPCAC_15562</name>
</gene>
<dbReference type="Proteomes" id="UP001432322">
    <property type="component" value="Unassembled WGS sequence"/>
</dbReference>
<comment type="caution">
    <text evidence="2">The sequence shown here is derived from an EMBL/GenBank/DDBJ whole genome shotgun (WGS) entry which is preliminary data.</text>
</comment>
<dbReference type="GO" id="GO:0006270">
    <property type="term" value="P:DNA replication initiation"/>
    <property type="evidence" value="ECO:0007669"/>
    <property type="project" value="TreeGrafter"/>
</dbReference>
<accession>A0AAV5W0L2</accession>
<evidence type="ECO:0000313" key="2">
    <source>
        <dbReference type="EMBL" id="GMT24265.1"/>
    </source>
</evidence>
<protein>
    <recommendedName>
        <fullName evidence="1">Origin recognition complex subunit 5 C-terminal domain-containing protein</fullName>
    </recommendedName>
</protein>